<keyword evidence="2" id="KW-0489">Methyltransferase</keyword>
<dbReference type="CDD" id="cd02440">
    <property type="entry name" value="AdoMet_MTases"/>
    <property type="match status" value="1"/>
</dbReference>
<evidence type="ECO:0000313" key="2">
    <source>
        <dbReference type="EMBL" id="KEJ92550.1"/>
    </source>
</evidence>
<dbReference type="Gene3D" id="3.40.50.150">
    <property type="entry name" value="Vaccinia Virus protein VP39"/>
    <property type="match status" value="1"/>
</dbReference>
<keyword evidence="2" id="KW-0808">Transferase</keyword>
<dbReference type="SUPFAM" id="SSF53335">
    <property type="entry name" value="S-adenosyl-L-methionine-dependent methyltransferases"/>
    <property type="match status" value="1"/>
</dbReference>
<dbReference type="EMBL" id="JMKI01000026">
    <property type="protein sequence ID" value="KEJ92550.1"/>
    <property type="molecule type" value="Genomic_DNA"/>
</dbReference>
<dbReference type="STRING" id="2754.EH55_03580"/>
<organism evidence="2 3">
    <name type="scientific">Synergistes jonesii</name>
    <dbReference type="NCBI Taxonomy" id="2754"/>
    <lineage>
        <taxon>Bacteria</taxon>
        <taxon>Thermotogati</taxon>
        <taxon>Synergistota</taxon>
        <taxon>Synergistia</taxon>
        <taxon>Synergistales</taxon>
        <taxon>Synergistaceae</taxon>
        <taxon>Synergistes</taxon>
    </lineage>
</organism>
<keyword evidence="3" id="KW-1185">Reference proteome</keyword>
<dbReference type="Pfam" id="PF08241">
    <property type="entry name" value="Methyltransf_11"/>
    <property type="match status" value="1"/>
</dbReference>
<evidence type="ECO:0000313" key="3">
    <source>
        <dbReference type="Proteomes" id="UP000027665"/>
    </source>
</evidence>
<name>A0A073ISP9_9BACT</name>
<comment type="caution">
    <text evidence="2">The sequence shown here is derived from an EMBL/GenBank/DDBJ whole genome shotgun (WGS) entry which is preliminary data.</text>
</comment>
<feature type="domain" description="Methyltransferase type 11" evidence="1">
    <location>
        <begin position="54"/>
        <end position="148"/>
    </location>
</feature>
<dbReference type="eggNOG" id="COG2226">
    <property type="taxonomic scope" value="Bacteria"/>
</dbReference>
<protein>
    <submittedName>
        <fullName evidence="2">Methyltransferase type 11</fullName>
    </submittedName>
</protein>
<dbReference type="InterPro" id="IPR029063">
    <property type="entry name" value="SAM-dependent_MTases_sf"/>
</dbReference>
<evidence type="ECO:0000259" key="1">
    <source>
        <dbReference type="Pfam" id="PF08241"/>
    </source>
</evidence>
<dbReference type="OrthoDB" id="4979at2"/>
<proteinExistence type="predicted"/>
<dbReference type="PANTHER" id="PTHR43591">
    <property type="entry name" value="METHYLTRANSFERASE"/>
    <property type="match status" value="1"/>
</dbReference>
<gene>
    <name evidence="2" type="ORF">EH55_03580</name>
</gene>
<dbReference type="GO" id="GO:0032259">
    <property type="term" value="P:methylation"/>
    <property type="evidence" value="ECO:0007669"/>
    <property type="project" value="UniProtKB-KW"/>
</dbReference>
<dbReference type="InterPro" id="IPR013216">
    <property type="entry name" value="Methyltransf_11"/>
</dbReference>
<reference evidence="2 3" key="1">
    <citation type="submission" date="2014-04" db="EMBL/GenBank/DDBJ databases">
        <title>Draft Genome Sequence of Synergistes jonesii.</title>
        <authorList>
            <person name="Coil D.A."/>
            <person name="Eisen J.A."/>
            <person name="Holland-Moritz H.E."/>
        </authorList>
    </citation>
    <scope>NUCLEOTIDE SEQUENCE [LARGE SCALE GENOMIC DNA]</scope>
    <source>
        <strain evidence="2 3">78-1</strain>
    </source>
</reference>
<dbReference type="AlphaFoldDB" id="A0A073ISP9"/>
<sequence>MAKTSRQYKELSIKEFTRAASKYESDSTGVYKLCRHDYPDILEEIEKEDFQTLLDAGCGTAPMLSLLSEKYPDRLYTGIDLTPTMIEAARAKHLPNAEFVIGDCEDLPFADNSFNVIICSQSMHHYPNPQAFFNGAFRCLKAGGRLILREFTSDNRLIQWFIARVEMPLLNLAGYGDVKMYTPNEIKEMCRLAGFSVEKLEKRKRMRLHCVARKPGRSSPAE</sequence>
<dbReference type="GO" id="GO:0008757">
    <property type="term" value="F:S-adenosylmethionine-dependent methyltransferase activity"/>
    <property type="evidence" value="ECO:0007669"/>
    <property type="project" value="InterPro"/>
</dbReference>
<accession>A0A073ISP9</accession>
<dbReference type="Proteomes" id="UP000027665">
    <property type="component" value="Unassembled WGS sequence"/>
</dbReference>